<accession>A0A0B0EA71</accession>
<reference evidence="1 2" key="1">
    <citation type="submission" date="2014-10" db="EMBL/GenBank/DDBJ databases">
        <title>Draft genome of anammox bacterium scalindua brodae, obtained using differential coverage binning of sequence data from two enrichment reactors.</title>
        <authorList>
            <person name="Speth D.R."/>
            <person name="Russ L."/>
            <person name="Kartal B."/>
            <person name="Op den Camp H.J."/>
            <person name="Dutilh B.E."/>
            <person name="Jetten M.S."/>
        </authorList>
    </citation>
    <scope>NUCLEOTIDE SEQUENCE [LARGE SCALE GENOMIC DNA]</scope>
    <source>
        <strain evidence="1">RU1</strain>
    </source>
</reference>
<gene>
    <name evidence="1" type="ORF">SCABRO_04043</name>
</gene>
<organism evidence="1 2">
    <name type="scientific">Candidatus Scalindua brodae</name>
    <dbReference type="NCBI Taxonomy" id="237368"/>
    <lineage>
        <taxon>Bacteria</taxon>
        <taxon>Pseudomonadati</taxon>
        <taxon>Planctomycetota</taxon>
        <taxon>Candidatus Brocadiia</taxon>
        <taxon>Candidatus Brocadiales</taxon>
        <taxon>Candidatus Scalinduaceae</taxon>
        <taxon>Candidatus Scalindua</taxon>
    </lineage>
</organism>
<dbReference type="AlphaFoldDB" id="A0A0B0EA71"/>
<evidence type="ECO:0000313" key="1">
    <source>
        <dbReference type="EMBL" id="KHE90222.1"/>
    </source>
</evidence>
<proteinExistence type="predicted"/>
<comment type="caution">
    <text evidence="1">The sequence shown here is derived from an EMBL/GenBank/DDBJ whole genome shotgun (WGS) entry which is preliminary data.</text>
</comment>
<dbReference type="Proteomes" id="UP000030652">
    <property type="component" value="Unassembled WGS sequence"/>
</dbReference>
<evidence type="ECO:0000313" key="2">
    <source>
        <dbReference type="Proteomes" id="UP000030652"/>
    </source>
</evidence>
<feature type="non-terminal residue" evidence="1">
    <location>
        <position position="39"/>
    </location>
</feature>
<protein>
    <submittedName>
        <fullName evidence="1">Uncharacterized protein</fullName>
    </submittedName>
</protein>
<dbReference type="EMBL" id="JRYO01000280">
    <property type="protein sequence ID" value="KHE90222.1"/>
    <property type="molecule type" value="Genomic_DNA"/>
</dbReference>
<name>A0A0B0EA71_9BACT</name>
<sequence>MRILLYGCYTITSDCTSYSATFGRKSSAREHSQFFVNQV</sequence>